<proteinExistence type="predicted"/>
<evidence type="ECO:0000313" key="5">
    <source>
        <dbReference type="Proteomes" id="UP000636004"/>
    </source>
</evidence>
<dbReference type="RefSeq" id="WP_189359221.1">
    <property type="nucleotide sequence ID" value="NZ_BMWZ01000001.1"/>
</dbReference>
<dbReference type="Proteomes" id="UP000636004">
    <property type="component" value="Unassembled WGS sequence"/>
</dbReference>
<accession>A0A918QW49</accession>
<dbReference type="NCBIfam" id="TIGR03519">
    <property type="entry name" value="T9SS_PorP_fam"/>
    <property type="match status" value="1"/>
</dbReference>
<protein>
    <recommendedName>
        <fullName evidence="6">Type IX secretion system membrane protein PorP/SprF</fullName>
    </recommendedName>
</protein>
<feature type="coiled-coil region" evidence="1">
    <location>
        <begin position="582"/>
        <end position="647"/>
    </location>
</feature>
<evidence type="ECO:0000256" key="3">
    <source>
        <dbReference type="SAM" id="SignalP"/>
    </source>
</evidence>
<evidence type="ECO:0008006" key="6">
    <source>
        <dbReference type="Google" id="ProtNLM"/>
    </source>
</evidence>
<evidence type="ECO:0000256" key="2">
    <source>
        <dbReference type="SAM" id="MobiDB-lite"/>
    </source>
</evidence>
<sequence length="852" mass="95818">MKIKILHIVLILGLSLQVFSQDEGGVVSYNIPVRNSLKFNRHIINPAFSLVREQNKYISFTNKRENTQFDNAPQTYLFGYAGRFEENIGGGLSLFQQNYGVLTTFGGVANFAYNVGLSRESNLTFGMNLGVYNSGLNQGKVVTNFSDPALDNIPSNLIVTINPGINYGMGFFDFGLSINNLVAFNITNSNMIEDNPEQGIQVHAMYTGYFDSRGFFDESKFSGLIRSEFKQEQTVISGLMMVTVPKGIWAQVGYNTLYGMSVGAGLNISSQIAIEYNYEKSLGDLSVLGNSHEITLAYKFKNNTRYYYNGDDDEQALIIQEKRRSRVSRSRTSSKPDPRKSGANAQKQQATIATAALLAEEKETEEKTKQDVDNSKAEQDAIALEEANRLKAEQEAQALAETNRLEAEKAAKLKAEQETIALAEANRLKAEQEAQALAEANRLEAEKAARIKVEQDAVALAEANRLKAEQEAQALAEVNRLKAEEAARIKAEQDAIALAEANRLKAEQEAQALAEANRLEAEKAAKLKAEQEAIALAEANRLKAEQEAQALVENEEIEAPVVPTDEATVLMNEITRGAIESNKAQQELLSKLTEKVNDKQQDLDDLIEENDLSEQGIVKAPKPFKSVSAENRELEELTEEIDKVIQSQNDNIRRLDNIYKERLAEVPNEEDRTNRYYKQKIKDLKSEQVKAIRLRQSSLMQIKQLKEDIKVEKKRRIKRALYDNEDDRYEKDRSTLERIRNNTPLSTKVLEPKDFDYGEKLSNIQILKDVKKIEKGYYLVVAVHTDLNKRDEFLTKAVAAGESNINFFYDVNTSKYYIYSEKHASINQAQNAMKSKGTKPFNGNMSMVKIEN</sequence>
<keyword evidence="1" id="KW-0175">Coiled coil</keyword>
<name>A0A918QW49_9FLAO</name>
<feature type="region of interest" description="Disordered" evidence="2">
    <location>
        <begin position="321"/>
        <end position="348"/>
    </location>
</feature>
<evidence type="ECO:0000313" key="4">
    <source>
        <dbReference type="EMBL" id="GGZ71124.1"/>
    </source>
</evidence>
<comment type="caution">
    <text evidence="4">The sequence shown here is derived from an EMBL/GenBank/DDBJ whole genome shotgun (WGS) entry which is preliminary data.</text>
</comment>
<feature type="signal peptide" evidence="3">
    <location>
        <begin position="1"/>
        <end position="20"/>
    </location>
</feature>
<gene>
    <name evidence="4" type="ORF">GCM10007028_05410</name>
</gene>
<reference evidence="4" key="1">
    <citation type="journal article" date="2014" name="Int. J. Syst. Evol. Microbiol.">
        <title>Complete genome sequence of Corynebacterium casei LMG S-19264T (=DSM 44701T), isolated from a smear-ripened cheese.</title>
        <authorList>
            <consortium name="US DOE Joint Genome Institute (JGI-PGF)"/>
            <person name="Walter F."/>
            <person name="Albersmeier A."/>
            <person name="Kalinowski J."/>
            <person name="Ruckert C."/>
        </authorList>
    </citation>
    <scope>NUCLEOTIDE SEQUENCE</scope>
    <source>
        <strain evidence="4">KCTC 12710</strain>
    </source>
</reference>
<dbReference type="Pfam" id="PF11751">
    <property type="entry name" value="PorP_SprF"/>
    <property type="match status" value="1"/>
</dbReference>
<evidence type="ECO:0000256" key="1">
    <source>
        <dbReference type="SAM" id="Coils"/>
    </source>
</evidence>
<feature type="coiled-coil region" evidence="1">
    <location>
        <begin position="358"/>
        <end position="556"/>
    </location>
</feature>
<reference evidence="4" key="2">
    <citation type="submission" date="2020-09" db="EMBL/GenBank/DDBJ databases">
        <authorList>
            <person name="Sun Q."/>
            <person name="Kim S."/>
        </authorList>
    </citation>
    <scope>NUCLEOTIDE SEQUENCE</scope>
    <source>
        <strain evidence="4">KCTC 12710</strain>
    </source>
</reference>
<keyword evidence="3" id="KW-0732">Signal</keyword>
<organism evidence="4 5">
    <name type="scientific">Algibacter mikhailovii</name>
    <dbReference type="NCBI Taxonomy" id="425498"/>
    <lineage>
        <taxon>Bacteria</taxon>
        <taxon>Pseudomonadati</taxon>
        <taxon>Bacteroidota</taxon>
        <taxon>Flavobacteriia</taxon>
        <taxon>Flavobacteriales</taxon>
        <taxon>Flavobacteriaceae</taxon>
        <taxon>Algibacter</taxon>
    </lineage>
</organism>
<keyword evidence="5" id="KW-1185">Reference proteome</keyword>
<dbReference type="AlphaFoldDB" id="A0A918QW49"/>
<dbReference type="EMBL" id="BMWZ01000001">
    <property type="protein sequence ID" value="GGZ71124.1"/>
    <property type="molecule type" value="Genomic_DNA"/>
</dbReference>
<feature type="chain" id="PRO_5037242205" description="Type IX secretion system membrane protein PorP/SprF" evidence="3">
    <location>
        <begin position="21"/>
        <end position="852"/>
    </location>
</feature>
<dbReference type="InterPro" id="IPR019861">
    <property type="entry name" value="PorP/SprF_Bacteroidetes"/>
</dbReference>